<sequence>MYDLVIIGGGPAGSSAAVYASRGRLKTLVIDKAPTAGALALTHKIANYPGVLGEVTGLELLTLMRRQARQFGAQFVRSHITGLVAGTDTHQVHLPDGVIQAKSLFVAVGSRGRISKVKGEERFEGRGVSYCATCDAAFFEGKTVAVFGDNGEAAEDIRTLSRFAKKVHVFLPGKQFGADVEPDEIETLEHVDIHPNHQLREVLGEDRFEGVVVKGPDGEASVNVDGVFIYLSGNRPGTDFLTGIVDLDEDGYVVVDEYLRTSQPGIFAGGDARRTPVKQAVVAAADGAIAAMSADQYVHRRKRIVAQYS</sequence>
<gene>
    <name evidence="6" type="ORF">ATW55_03730</name>
</gene>
<dbReference type="PRINTS" id="PR00368">
    <property type="entry name" value="FADPNR"/>
</dbReference>
<dbReference type="Gene3D" id="3.50.50.60">
    <property type="entry name" value="FAD/NAD(P)-binding domain"/>
    <property type="match status" value="2"/>
</dbReference>
<evidence type="ECO:0000256" key="4">
    <source>
        <dbReference type="ARBA" id="ARBA00023002"/>
    </source>
</evidence>
<protein>
    <recommendedName>
        <fullName evidence="5">FAD/NAD(P)-binding domain-containing protein</fullName>
    </recommendedName>
</protein>
<proteinExistence type="predicted"/>
<dbReference type="InterPro" id="IPR036188">
    <property type="entry name" value="FAD/NAD-bd_sf"/>
</dbReference>
<comment type="caution">
    <text evidence="6">The sequence shown here is derived from an EMBL/GenBank/DDBJ whole genome shotgun (WGS) entry which is preliminary data.</text>
</comment>
<dbReference type="InterPro" id="IPR050097">
    <property type="entry name" value="Ferredoxin-NADP_redctase_2"/>
</dbReference>
<evidence type="ECO:0000256" key="2">
    <source>
        <dbReference type="ARBA" id="ARBA00011738"/>
    </source>
</evidence>
<keyword evidence="3" id="KW-0285">Flavoprotein</keyword>
<dbReference type="PRINTS" id="PR00469">
    <property type="entry name" value="PNDRDTASEII"/>
</dbReference>
<dbReference type="Proteomes" id="UP000053557">
    <property type="component" value="Unassembled WGS sequence"/>
</dbReference>
<dbReference type="PANTHER" id="PTHR48105">
    <property type="entry name" value="THIOREDOXIN REDUCTASE 1-RELATED-RELATED"/>
    <property type="match status" value="1"/>
</dbReference>
<dbReference type="InterPro" id="IPR023753">
    <property type="entry name" value="FAD/NAD-binding_dom"/>
</dbReference>
<evidence type="ECO:0000259" key="5">
    <source>
        <dbReference type="Pfam" id="PF07992"/>
    </source>
</evidence>
<dbReference type="Pfam" id="PF07992">
    <property type="entry name" value="Pyr_redox_2"/>
    <property type="match status" value="1"/>
</dbReference>
<dbReference type="AlphaFoldDB" id="A0A101XRU7"/>
<dbReference type="EMBL" id="LPVJ01000019">
    <property type="protein sequence ID" value="KUO96388.1"/>
    <property type="molecule type" value="Genomic_DNA"/>
</dbReference>
<evidence type="ECO:0000313" key="7">
    <source>
        <dbReference type="Proteomes" id="UP000053557"/>
    </source>
</evidence>
<name>A0A101XRU7_9BACL</name>
<accession>A0A101XRU7</accession>
<dbReference type="SUPFAM" id="SSF51905">
    <property type="entry name" value="FAD/NAD(P)-binding domain"/>
    <property type="match status" value="1"/>
</dbReference>
<comment type="cofactor">
    <cofactor evidence="1">
        <name>FAD</name>
        <dbReference type="ChEBI" id="CHEBI:57692"/>
    </cofactor>
</comment>
<evidence type="ECO:0000313" key="6">
    <source>
        <dbReference type="EMBL" id="KUO96388.1"/>
    </source>
</evidence>
<dbReference type="GO" id="GO:0016491">
    <property type="term" value="F:oxidoreductase activity"/>
    <property type="evidence" value="ECO:0007669"/>
    <property type="project" value="UniProtKB-KW"/>
</dbReference>
<keyword evidence="7" id="KW-1185">Reference proteome</keyword>
<reference evidence="6 7" key="1">
    <citation type="submission" date="2015-12" db="EMBL/GenBank/DDBJ databases">
        <title>Draft genome sequence of Acidibacillus ferrooxidans ITV001, isolated from a chalcopyrite acid mine drainage site in Brazil.</title>
        <authorList>
            <person name="Dall'Agnol H."/>
            <person name="Nancucheo I."/>
            <person name="Johnson B."/>
            <person name="Oliveira R."/>
            <person name="Leite L."/>
            <person name="Pylro V."/>
            <person name="Nunes G.L."/>
            <person name="Tzotzos G."/>
            <person name="Fernandes G.R."/>
            <person name="Dutra J."/>
            <person name="Orellana S.C."/>
            <person name="Oliveira G."/>
        </authorList>
    </citation>
    <scope>NUCLEOTIDE SEQUENCE [LARGE SCALE GENOMIC DNA]</scope>
    <source>
        <strain evidence="7">ITV01</strain>
    </source>
</reference>
<evidence type="ECO:0000256" key="1">
    <source>
        <dbReference type="ARBA" id="ARBA00001974"/>
    </source>
</evidence>
<organism evidence="6 7">
    <name type="scientific">Ferroacidibacillus organovorans</name>
    <dbReference type="NCBI Taxonomy" id="1765683"/>
    <lineage>
        <taxon>Bacteria</taxon>
        <taxon>Bacillati</taxon>
        <taxon>Bacillota</taxon>
        <taxon>Bacilli</taxon>
        <taxon>Bacillales</taxon>
        <taxon>Alicyclobacillaceae</taxon>
        <taxon>Ferroacidibacillus</taxon>
    </lineage>
</organism>
<feature type="domain" description="FAD/NAD(P)-binding" evidence="5">
    <location>
        <begin position="2"/>
        <end position="287"/>
    </location>
</feature>
<keyword evidence="4" id="KW-0560">Oxidoreductase</keyword>
<evidence type="ECO:0000256" key="3">
    <source>
        <dbReference type="ARBA" id="ARBA00022630"/>
    </source>
</evidence>
<comment type="subunit">
    <text evidence="2">Homodimer.</text>
</comment>